<dbReference type="RefSeq" id="WP_142528534.1">
    <property type="nucleotide sequence ID" value="NZ_CBCSJO010000006.1"/>
</dbReference>
<dbReference type="Proteomes" id="UP000320300">
    <property type="component" value="Unassembled WGS sequence"/>
</dbReference>
<organism evidence="1 2">
    <name type="scientific">Pedobacter westerhofensis</name>
    <dbReference type="NCBI Taxonomy" id="425512"/>
    <lineage>
        <taxon>Bacteria</taxon>
        <taxon>Pseudomonadati</taxon>
        <taxon>Bacteroidota</taxon>
        <taxon>Sphingobacteriia</taxon>
        <taxon>Sphingobacteriales</taxon>
        <taxon>Sphingobacteriaceae</taxon>
        <taxon>Pedobacter</taxon>
    </lineage>
</organism>
<dbReference type="Gene3D" id="1.10.10.10">
    <property type="entry name" value="Winged helix-like DNA-binding domain superfamily/Winged helix DNA-binding domain"/>
    <property type="match status" value="1"/>
</dbReference>
<dbReference type="OrthoDB" id="9814400at2"/>
<gene>
    <name evidence="1" type="ORF">SAMN06265348_10610</name>
</gene>
<proteinExistence type="predicted"/>
<dbReference type="InterPro" id="IPR036388">
    <property type="entry name" value="WH-like_DNA-bd_sf"/>
</dbReference>
<dbReference type="InterPro" id="IPR036390">
    <property type="entry name" value="WH_DNA-bd_sf"/>
</dbReference>
<accession>A0A521DN05</accession>
<keyword evidence="2" id="KW-1185">Reference proteome</keyword>
<dbReference type="AlphaFoldDB" id="A0A521DN05"/>
<name>A0A521DN05_9SPHI</name>
<dbReference type="EMBL" id="FXTN01000006">
    <property type="protein sequence ID" value="SMO72975.1"/>
    <property type="molecule type" value="Genomic_DNA"/>
</dbReference>
<dbReference type="SUPFAM" id="SSF46785">
    <property type="entry name" value="Winged helix' DNA-binding domain"/>
    <property type="match status" value="1"/>
</dbReference>
<sequence length="246" mass="28943">MEINEIKIFDAFEPSWELLDLVTNIEKFGVYWQWVNEKELRALDVVFNSESVKQTPFEIILDAVVLLASDRRDLILDRYQKLMFGFETNLTMSPLVTCCLFAYTICDLIQPLNSKNESLIKISDSLLLDLGYQWVGWLSPTHEYTFNKKSISEWTISYLSRLRDGQQEILRRFDRNGLAKELTLKERMMLHIIECHPEITTKYIARKLGSSEITVRRMLIRLRKMQIIRSHSGGPKLHHSLIFKKQ</sequence>
<evidence type="ECO:0000313" key="1">
    <source>
        <dbReference type="EMBL" id="SMO72975.1"/>
    </source>
</evidence>
<protein>
    <submittedName>
        <fullName evidence="1">DeoR-like helix-turn-helix domain-containing protein</fullName>
    </submittedName>
</protein>
<evidence type="ECO:0000313" key="2">
    <source>
        <dbReference type="Proteomes" id="UP000320300"/>
    </source>
</evidence>
<reference evidence="1 2" key="1">
    <citation type="submission" date="2017-05" db="EMBL/GenBank/DDBJ databases">
        <authorList>
            <person name="Varghese N."/>
            <person name="Submissions S."/>
        </authorList>
    </citation>
    <scope>NUCLEOTIDE SEQUENCE [LARGE SCALE GENOMIC DNA]</scope>
    <source>
        <strain evidence="1 2">DSM 19036</strain>
    </source>
</reference>